<dbReference type="Pfam" id="PF12904">
    <property type="entry name" value="Collagen_bind_2"/>
    <property type="match status" value="1"/>
</dbReference>
<proteinExistence type="predicted"/>
<dbReference type="InterPro" id="IPR013783">
    <property type="entry name" value="Ig-like_fold"/>
</dbReference>
<dbReference type="Pfam" id="PF16586">
    <property type="entry name" value="DUF5060"/>
    <property type="match status" value="1"/>
</dbReference>
<feature type="domain" description="Putative collagen-binding" evidence="3">
    <location>
        <begin position="1198"/>
        <end position="1284"/>
    </location>
</feature>
<evidence type="ECO:0000259" key="4">
    <source>
        <dbReference type="Pfam" id="PF16586"/>
    </source>
</evidence>
<feature type="domain" description="Gylcosyl hydrolase 115 C-terminal" evidence="5">
    <location>
        <begin position="372"/>
        <end position="491"/>
    </location>
</feature>
<feature type="chain" id="PRO_5022970829" description="DUF5060 domain-containing protein" evidence="2">
    <location>
        <begin position="23"/>
        <end position="1287"/>
    </location>
</feature>
<dbReference type="Gene3D" id="3.20.20.80">
    <property type="entry name" value="Glycosidases"/>
    <property type="match status" value="1"/>
</dbReference>
<dbReference type="EMBL" id="SJPS01000002">
    <property type="protein sequence ID" value="TWU28709.1"/>
    <property type="molecule type" value="Genomic_DNA"/>
</dbReference>
<evidence type="ECO:0000313" key="7">
    <source>
        <dbReference type="Proteomes" id="UP000318437"/>
    </source>
</evidence>
<accession>A0A5C6D1D2</accession>
<dbReference type="Proteomes" id="UP000318437">
    <property type="component" value="Unassembled WGS sequence"/>
</dbReference>
<dbReference type="InterPro" id="IPR024749">
    <property type="entry name" value="Collagen-bd_put"/>
</dbReference>
<organism evidence="6 7">
    <name type="scientific">Bythopirellula polymerisocia</name>
    <dbReference type="NCBI Taxonomy" id="2528003"/>
    <lineage>
        <taxon>Bacteria</taxon>
        <taxon>Pseudomonadati</taxon>
        <taxon>Planctomycetota</taxon>
        <taxon>Planctomycetia</taxon>
        <taxon>Pirellulales</taxon>
        <taxon>Lacipirellulaceae</taxon>
        <taxon>Bythopirellula</taxon>
    </lineage>
</organism>
<reference evidence="6 7" key="1">
    <citation type="submission" date="2019-02" db="EMBL/GenBank/DDBJ databases">
        <title>Deep-cultivation of Planctomycetes and their phenomic and genomic characterization uncovers novel biology.</title>
        <authorList>
            <person name="Wiegand S."/>
            <person name="Jogler M."/>
            <person name="Boedeker C."/>
            <person name="Pinto D."/>
            <person name="Vollmers J."/>
            <person name="Rivas-Marin E."/>
            <person name="Kohn T."/>
            <person name="Peeters S.H."/>
            <person name="Heuer A."/>
            <person name="Rast P."/>
            <person name="Oberbeckmann S."/>
            <person name="Bunk B."/>
            <person name="Jeske O."/>
            <person name="Meyerdierks A."/>
            <person name="Storesund J.E."/>
            <person name="Kallscheuer N."/>
            <person name="Luecker S."/>
            <person name="Lage O.M."/>
            <person name="Pohl T."/>
            <person name="Merkel B.J."/>
            <person name="Hornburger P."/>
            <person name="Mueller R.-W."/>
            <person name="Bruemmer F."/>
            <person name="Labrenz M."/>
            <person name="Spormann A.M."/>
            <person name="Op Den Camp H."/>
            <person name="Overmann J."/>
            <person name="Amann R."/>
            <person name="Jetten M.S.M."/>
            <person name="Mascher T."/>
            <person name="Medema M.H."/>
            <person name="Devos D.P."/>
            <person name="Kaster A.-K."/>
            <person name="Ovreas L."/>
            <person name="Rohde M."/>
            <person name="Galperin M.Y."/>
            <person name="Jogler C."/>
        </authorList>
    </citation>
    <scope>NUCLEOTIDE SEQUENCE [LARGE SCALE GENOMIC DNA]</scope>
    <source>
        <strain evidence="6 7">Pla144</strain>
    </source>
</reference>
<comment type="caution">
    <text evidence="6">The sequence shown here is derived from an EMBL/GenBank/DDBJ whole genome shotgun (WGS) entry which is preliminary data.</text>
</comment>
<name>A0A5C6D1D2_9BACT</name>
<feature type="signal peptide" evidence="2">
    <location>
        <begin position="1"/>
        <end position="22"/>
    </location>
</feature>
<feature type="domain" description="DUF5060" evidence="4">
    <location>
        <begin position="692"/>
        <end position="776"/>
    </location>
</feature>
<dbReference type="Pfam" id="PF17829">
    <property type="entry name" value="GH115_C"/>
    <property type="match status" value="1"/>
</dbReference>
<evidence type="ECO:0000256" key="1">
    <source>
        <dbReference type="SAM" id="MobiDB-lite"/>
    </source>
</evidence>
<dbReference type="InterPro" id="IPR041437">
    <property type="entry name" value="GH115_C"/>
</dbReference>
<evidence type="ECO:0000313" key="6">
    <source>
        <dbReference type="EMBL" id="TWU28709.1"/>
    </source>
</evidence>
<dbReference type="RefSeq" id="WP_231936263.1">
    <property type="nucleotide sequence ID" value="NZ_SJPS01000002.1"/>
</dbReference>
<evidence type="ECO:0000256" key="2">
    <source>
        <dbReference type="SAM" id="SignalP"/>
    </source>
</evidence>
<feature type="region of interest" description="Disordered" evidence="1">
    <location>
        <begin position="487"/>
        <end position="516"/>
    </location>
</feature>
<evidence type="ECO:0000259" key="5">
    <source>
        <dbReference type="Pfam" id="PF17829"/>
    </source>
</evidence>
<protein>
    <recommendedName>
        <fullName evidence="8">DUF5060 domain-containing protein</fullName>
    </recommendedName>
</protein>
<sequence length="1287" mass="143416" precursor="true">MKRIILLTSFATLAICTCSVFGKSSTEPMAAPDLVFEEIDGVLAVEAEHFISQERKEVRAWYRVEEYQLPDLKPDPDGPHLLGSSGASYLESLPDSRTTHDDKIVIGDNIFSDPGQAGILTYKVYFNNPGRYYVWVRHFSTGSEDNGIHVGLDGEWPESGMRWQTIKKNGWAWESRQRTEEMHVGERFKLYLDILEAGEHRIHFSVREDGFEFDKFVLASNRDYVPEGSGPEPVVKAGRAPAPKLISNNYKEAAPAPIESKVTDISKVGVKYKASDSTAAAIEMTKPMAEPNLVFEEVDGIATVEAEHFLSQEKHDIRAWFRVEEDKIFDIKPDLDTPHLIGSSGASYVEALPDSRWSHSQILVHGENFFPETNEAGVLSYKIYFNNPGRYYVWVRHYSTGSEDNGLHVGLNGQWPESGQCWQTTIKRQWAWESRQRTEEAHAGVPFALYLDVPSAGEHCIQFAMREDGLEFDKFVLASDRNYRPEGLGPDPVVSVGKAPPPKTLSSNYEEEDSLDAPLGPAVPLPEETVRLAATDFNIENSNFYVDQGSWLAINPDEHKTATASAKVPVGPGSYIIVFHAVGENDGESHLTLKIGDREVGSFDCPMSLDTFEVGSKFTAVFEDVVINQGESIEVTSQVASADGMEYSRGRWFGLTFLPTSASKEQVDSARRGFEDLAEKASKVNISVGGELKQWHKVTIDLEGPEADEMDTEINPFLDYRFDLQITHSSGSPTYLVPGYFASDGDAGNTSATSGKIWRAHFAPDKVGTWIYKTSFLKGPRVAVGDNAGFLVEPFHGVEGSFSVTASDKTGRDFRSQGRLQYVGKHHLQFAGSKKYFLKAGADSPETLLAYKDFDNTETRLPNQAPLKTWGPHLQDWKTGDPTWKSGKGKALIGALNYLAGKGVNSISFLTYNAGGDGDNVWPYVDRDQKYHFDTSKLDQWGVIFDHAQANGIYLHFKLQENEADDNRFGPRNSPKLITESLDGGNTGPERKLYLRELIARFGYHLALNWNLGEENTQSFEQQNDMAEFISEIDPYNHLIVIHTFPSQQDLVYNRLLGDNSLVRGASTQNKWNAAHQFSLRWIGRSLDAGVPWVVPNDEQNPAETGVPPDPGYRGFNGLSGDRFGNYDLHGIRKLTLWGNLMAGGAGVEYYFGYKLPENDIVCEDWRSRDQSWDYCRIALDFFENHGIPFENMTNANALIGNVDNSNTSFCLAKRDKIYVVYLPGGGSADLDLANAGGVFEVKWYDTRNGGALQDGEVKRIEGGTTSSLGKAPQDYDQDWAILVRKD</sequence>
<keyword evidence="2" id="KW-0732">Signal</keyword>
<keyword evidence="7" id="KW-1185">Reference proteome</keyword>
<dbReference type="InterPro" id="IPR032260">
    <property type="entry name" value="DUF5060"/>
</dbReference>
<gene>
    <name evidence="6" type="ORF">Pla144_20010</name>
</gene>
<evidence type="ECO:0000259" key="3">
    <source>
        <dbReference type="Pfam" id="PF12904"/>
    </source>
</evidence>
<dbReference type="Gene3D" id="2.60.40.10">
    <property type="entry name" value="Immunoglobulins"/>
    <property type="match status" value="1"/>
</dbReference>
<evidence type="ECO:0008006" key="8">
    <source>
        <dbReference type="Google" id="ProtNLM"/>
    </source>
</evidence>
<dbReference type="Gene3D" id="2.60.120.1620">
    <property type="match status" value="2"/>
</dbReference>